<dbReference type="PROSITE" id="PS50262">
    <property type="entry name" value="G_PROTEIN_RECEP_F1_2"/>
    <property type="match status" value="1"/>
</dbReference>
<keyword evidence="8" id="KW-0675">Receptor</keyword>
<evidence type="ECO:0000256" key="3">
    <source>
        <dbReference type="ARBA" id="ARBA00022475"/>
    </source>
</evidence>
<feature type="region of interest" description="Disordered" evidence="11">
    <location>
        <begin position="1"/>
        <end position="20"/>
    </location>
</feature>
<evidence type="ECO:0000256" key="1">
    <source>
        <dbReference type="ARBA" id="ARBA00004651"/>
    </source>
</evidence>
<evidence type="ECO:0000256" key="4">
    <source>
        <dbReference type="ARBA" id="ARBA00022692"/>
    </source>
</evidence>
<dbReference type="InterPro" id="IPR000276">
    <property type="entry name" value="GPCR_Rhodpsn"/>
</dbReference>
<sequence length="172" mass="18141">MGVTWATHDPGGAASPTGGTGLPLDPMLSSPSFTGGGSSSTLYIMEEGLAANLTTTDNCSLQLSHIDLSEAQDMAILGVLLIINVLVIAGNCLVIAAVFLSSKLRKVTNLFIVSLAVADLLLGMAVLPFSITVEVFKTWFFGDIWCSVWLAVDVWMSTASILNLCAISLDRF</sequence>
<evidence type="ECO:0000256" key="8">
    <source>
        <dbReference type="ARBA" id="ARBA00023170"/>
    </source>
</evidence>
<comment type="caution">
    <text evidence="14">The sequence shown here is derived from an EMBL/GenBank/DDBJ whole genome shotgun (WGS) entry which is preliminary data.</text>
</comment>
<evidence type="ECO:0000256" key="2">
    <source>
        <dbReference type="ARBA" id="ARBA00010663"/>
    </source>
</evidence>
<evidence type="ECO:0000256" key="11">
    <source>
        <dbReference type="SAM" id="MobiDB-lite"/>
    </source>
</evidence>
<protein>
    <recommendedName>
        <fullName evidence="13">G-protein coupled receptors family 1 profile domain-containing protein</fullName>
    </recommendedName>
</protein>
<feature type="transmembrane region" description="Helical" evidence="12">
    <location>
        <begin position="107"/>
        <end position="127"/>
    </location>
</feature>
<evidence type="ECO:0000256" key="6">
    <source>
        <dbReference type="ARBA" id="ARBA00023040"/>
    </source>
</evidence>
<keyword evidence="4 12" id="KW-0812">Transmembrane</keyword>
<keyword evidence="3" id="KW-1003">Cell membrane</keyword>
<dbReference type="GO" id="GO:0005886">
    <property type="term" value="C:plasma membrane"/>
    <property type="evidence" value="ECO:0007669"/>
    <property type="project" value="UniProtKB-SubCell"/>
</dbReference>
<evidence type="ECO:0000313" key="14">
    <source>
        <dbReference type="EMBL" id="CAL4160126.1"/>
    </source>
</evidence>
<dbReference type="InterPro" id="IPR017452">
    <property type="entry name" value="GPCR_Rhodpsn_7TM"/>
</dbReference>
<feature type="domain" description="G-protein coupled receptors family 1 profile" evidence="13">
    <location>
        <begin position="90"/>
        <end position="172"/>
    </location>
</feature>
<dbReference type="EMBL" id="CAXKWB010043932">
    <property type="protein sequence ID" value="CAL4160126.1"/>
    <property type="molecule type" value="Genomic_DNA"/>
</dbReference>
<evidence type="ECO:0000259" key="13">
    <source>
        <dbReference type="PROSITE" id="PS50262"/>
    </source>
</evidence>
<evidence type="ECO:0000256" key="5">
    <source>
        <dbReference type="ARBA" id="ARBA00022989"/>
    </source>
</evidence>
<dbReference type="AlphaFoldDB" id="A0AAV2S7H9"/>
<comment type="similarity">
    <text evidence="2">Belongs to the G-protein coupled receptor 1 family.</text>
</comment>
<comment type="subcellular location">
    <subcellularLocation>
        <location evidence="1">Cell membrane</location>
        <topology evidence="1">Multi-pass membrane protein</topology>
    </subcellularLocation>
</comment>
<proteinExistence type="inferred from homology"/>
<evidence type="ECO:0000256" key="9">
    <source>
        <dbReference type="ARBA" id="ARBA00023180"/>
    </source>
</evidence>
<evidence type="ECO:0000256" key="12">
    <source>
        <dbReference type="SAM" id="Phobius"/>
    </source>
</evidence>
<dbReference type="PRINTS" id="PR00237">
    <property type="entry name" value="GPCRRHODOPSN"/>
</dbReference>
<evidence type="ECO:0000256" key="10">
    <source>
        <dbReference type="ARBA" id="ARBA00023224"/>
    </source>
</evidence>
<accession>A0AAV2S7H9</accession>
<dbReference type="PANTHER" id="PTHR24248:SF174">
    <property type="entry name" value="TYRAMINE_OCTOPAMINE RECEPTOR"/>
    <property type="match status" value="1"/>
</dbReference>
<evidence type="ECO:0000256" key="7">
    <source>
        <dbReference type="ARBA" id="ARBA00023136"/>
    </source>
</evidence>
<keyword evidence="9" id="KW-0325">Glycoprotein</keyword>
<dbReference type="SUPFAM" id="SSF81321">
    <property type="entry name" value="Family A G protein-coupled receptor-like"/>
    <property type="match status" value="1"/>
</dbReference>
<gene>
    <name evidence="14" type="ORF">MNOR_LOCUS32389</name>
</gene>
<dbReference type="PANTHER" id="PTHR24248">
    <property type="entry name" value="ADRENERGIC RECEPTOR-RELATED G-PROTEIN COUPLED RECEPTOR"/>
    <property type="match status" value="1"/>
</dbReference>
<feature type="transmembrane region" description="Helical" evidence="12">
    <location>
        <begin position="74"/>
        <end position="100"/>
    </location>
</feature>
<feature type="transmembrane region" description="Helical" evidence="12">
    <location>
        <begin position="147"/>
        <end position="169"/>
    </location>
</feature>
<name>A0AAV2S7H9_MEGNR</name>
<keyword evidence="5 12" id="KW-1133">Transmembrane helix</keyword>
<keyword evidence="15" id="KW-1185">Reference proteome</keyword>
<keyword evidence="7 12" id="KW-0472">Membrane</keyword>
<keyword evidence="6" id="KW-0297">G-protein coupled receptor</keyword>
<reference evidence="14 15" key="1">
    <citation type="submission" date="2024-05" db="EMBL/GenBank/DDBJ databases">
        <authorList>
            <person name="Wallberg A."/>
        </authorList>
    </citation>
    <scope>NUCLEOTIDE SEQUENCE [LARGE SCALE GENOMIC DNA]</scope>
</reference>
<feature type="non-terminal residue" evidence="14">
    <location>
        <position position="172"/>
    </location>
</feature>
<dbReference type="GO" id="GO:0004930">
    <property type="term" value="F:G protein-coupled receptor activity"/>
    <property type="evidence" value="ECO:0007669"/>
    <property type="project" value="UniProtKB-KW"/>
</dbReference>
<dbReference type="Pfam" id="PF00001">
    <property type="entry name" value="7tm_1"/>
    <property type="match status" value="1"/>
</dbReference>
<keyword evidence="10" id="KW-0807">Transducer</keyword>
<dbReference type="Proteomes" id="UP001497623">
    <property type="component" value="Unassembled WGS sequence"/>
</dbReference>
<evidence type="ECO:0000313" key="15">
    <source>
        <dbReference type="Proteomes" id="UP001497623"/>
    </source>
</evidence>
<organism evidence="14 15">
    <name type="scientific">Meganyctiphanes norvegica</name>
    <name type="common">Northern krill</name>
    <name type="synonym">Thysanopoda norvegica</name>
    <dbReference type="NCBI Taxonomy" id="48144"/>
    <lineage>
        <taxon>Eukaryota</taxon>
        <taxon>Metazoa</taxon>
        <taxon>Ecdysozoa</taxon>
        <taxon>Arthropoda</taxon>
        <taxon>Crustacea</taxon>
        <taxon>Multicrustacea</taxon>
        <taxon>Malacostraca</taxon>
        <taxon>Eumalacostraca</taxon>
        <taxon>Eucarida</taxon>
        <taxon>Euphausiacea</taxon>
        <taxon>Euphausiidae</taxon>
        <taxon>Meganyctiphanes</taxon>
    </lineage>
</organism>
<dbReference type="Gene3D" id="1.20.1070.10">
    <property type="entry name" value="Rhodopsin 7-helix transmembrane proteins"/>
    <property type="match status" value="1"/>
</dbReference>